<proteinExistence type="predicted"/>
<name>A0AAN8Y3A1_SOLBU</name>
<dbReference type="AlphaFoldDB" id="A0AAN8Y3A1"/>
<organism evidence="1 2">
    <name type="scientific">Solanum bulbocastanum</name>
    <name type="common">Wild potato</name>
    <dbReference type="NCBI Taxonomy" id="147425"/>
    <lineage>
        <taxon>Eukaryota</taxon>
        <taxon>Viridiplantae</taxon>
        <taxon>Streptophyta</taxon>
        <taxon>Embryophyta</taxon>
        <taxon>Tracheophyta</taxon>
        <taxon>Spermatophyta</taxon>
        <taxon>Magnoliopsida</taxon>
        <taxon>eudicotyledons</taxon>
        <taxon>Gunneridae</taxon>
        <taxon>Pentapetalae</taxon>
        <taxon>asterids</taxon>
        <taxon>lamiids</taxon>
        <taxon>Solanales</taxon>
        <taxon>Solanaceae</taxon>
        <taxon>Solanoideae</taxon>
        <taxon>Solaneae</taxon>
        <taxon>Solanum</taxon>
    </lineage>
</organism>
<sequence>MFYLPHDLYFSLIQHFQRELENGRKNSTHPAWRSNAYQGNSNSICVGICSRWCF</sequence>
<protein>
    <submittedName>
        <fullName evidence="1">Uncharacterized protein</fullName>
    </submittedName>
</protein>
<dbReference type="Proteomes" id="UP001371456">
    <property type="component" value="Unassembled WGS sequence"/>
</dbReference>
<comment type="caution">
    <text evidence="1">The sequence shown here is derived from an EMBL/GenBank/DDBJ whole genome shotgun (WGS) entry which is preliminary data.</text>
</comment>
<gene>
    <name evidence="1" type="ORF">RDI58_024387</name>
</gene>
<reference evidence="1 2" key="1">
    <citation type="submission" date="2024-02" db="EMBL/GenBank/DDBJ databases">
        <title>de novo genome assembly of Solanum bulbocastanum strain 11H21.</title>
        <authorList>
            <person name="Hosaka A.J."/>
        </authorList>
    </citation>
    <scope>NUCLEOTIDE SEQUENCE [LARGE SCALE GENOMIC DNA]</scope>
    <source>
        <tissue evidence="1">Young leaves</tissue>
    </source>
</reference>
<accession>A0AAN8Y3A1</accession>
<dbReference type="EMBL" id="JBANQN010000010">
    <property type="protein sequence ID" value="KAK6777669.1"/>
    <property type="molecule type" value="Genomic_DNA"/>
</dbReference>
<evidence type="ECO:0000313" key="2">
    <source>
        <dbReference type="Proteomes" id="UP001371456"/>
    </source>
</evidence>
<evidence type="ECO:0000313" key="1">
    <source>
        <dbReference type="EMBL" id="KAK6777669.1"/>
    </source>
</evidence>
<keyword evidence="2" id="KW-1185">Reference proteome</keyword>